<dbReference type="eggNOG" id="KOG2667">
    <property type="taxonomic scope" value="Eukaryota"/>
</dbReference>
<feature type="transmembrane region" description="Helical" evidence="7">
    <location>
        <begin position="45"/>
        <end position="65"/>
    </location>
</feature>
<dbReference type="PANTHER" id="PTHR10984">
    <property type="entry name" value="ENDOPLASMIC RETICULUM-GOLGI INTERMEDIATE COMPARTMENT PROTEIN"/>
    <property type="match status" value="1"/>
</dbReference>
<dbReference type="Pfam" id="PF13850">
    <property type="entry name" value="ERGIC_N"/>
    <property type="match status" value="1"/>
</dbReference>
<protein>
    <submittedName>
        <fullName evidence="10">Uncharacterized protein</fullName>
    </submittedName>
</protein>
<name>D7FL32_ECTSI</name>
<evidence type="ECO:0000256" key="5">
    <source>
        <dbReference type="ARBA" id="ARBA00023136"/>
    </source>
</evidence>
<evidence type="ECO:0000256" key="2">
    <source>
        <dbReference type="ARBA" id="ARBA00005648"/>
    </source>
</evidence>
<dbReference type="AlphaFoldDB" id="D7FL32"/>
<keyword evidence="11" id="KW-1185">Reference proteome</keyword>
<sequence length="453" mass="49536">MKRRVTTASRDEGSSSAGNGASRESLRKLKRLDIYSRPKREFQRATVHGAMVTIVLVGAVLVLTWRELVFSMKRETVENLFVNSTINPTVNVTFDVVFARIPCGFLSLDAEDALGIPQEDLRHDVTRTRLDSIGRALDDGEKHEMGNTLKAVIAKEEEKQAEADASPGDEDLDSKSRAGDGGDGDVEQRALEDTATTGQEDECNCYGAGAEGECCRTCEDVRKAYRRKGWRLNPAEIPACAGEALSANSANTMESPPVENEGCRLAGHLEVSRTEGNFHFAPGHRLHRHANELSFVDRIQVALESFNTTHTINTLTFGDQPPPGHASPKHAVASTVLEGHQKTVQDTHAMHQYFLQLVPTVYRLDNGETVHSNQYSATEHLKHVHDGTSRGLPGVYFYYEVSPVQALVEEKRKGFLAFLTGACGVVGGVYTILGLVNTGIDGLLGMGKAHRSR</sequence>
<dbReference type="InterPro" id="IPR012936">
    <property type="entry name" value="Erv_C"/>
</dbReference>
<evidence type="ECO:0000313" key="10">
    <source>
        <dbReference type="EMBL" id="CBJ29569.1"/>
    </source>
</evidence>
<evidence type="ECO:0000256" key="1">
    <source>
        <dbReference type="ARBA" id="ARBA00004141"/>
    </source>
</evidence>
<dbReference type="Proteomes" id="UP000002630">
    <property type="component" value="Linkage Group LG03"/>
</dbReference>
<evidence type="ECO:0000259" key="8">
    <source>
        <dbReference type="Pfam" id="PF07970"/>
    </source>
</evidence>
<dbReference type="GO" id="GO:0005789">
    <property type="term" value="C:endoplasmic reticulum membrane"/>
    <property type="evidence" value="ECO:0007669"/>
    <property type="project" value="TreeGrafter"/>
</dbReference>
<evidence type="ECO:0000256" key="4">
    <source>
        <dbReference type="ARBA" id="ARBA00022989"/>
    </source>
</evidence>
<gene>
    <name evidence="10" type="ORF">Esi_0153_0026</name>
</gene>
<dbReference type="EMBL" id="FN649728">
    <property type="protein sequence ID" value="CBJ29569.1"/>
    <property type="molecule type" value="Genomic_DNA"/>
</dbReference>
<feature type="region of interest" description="Disordered" evidence="6">
    <location>
        <begin position="158"/>
        <end position="186"/>
    </location>
</feature>
<dbReference type="EMBL" id="FN648087">
    <property type="protein sequence ID" value="CBJ29569.1"/>
    <property type="molecule type" value="Genomic_DNA"/>
</dbReference>
<keyword evidence="3 7" id="KW-0812">Transmembrane</keyword>
<feature type="region of interest" description="Disordered" evidence="6">
    <location>
        <begin position="1"/>
        <end position="23"/>
    </location>
</feature>
<evidence type="ECO:0000256" key="6">
    <source>
        <dbReference type="SAM" id="MobiDB-lite"/>
    </source>
</evidence>
<dbReference type="GO" id="GO:0000139">
    <property type="term" value="C:Golgi membrane"/>
    <property type="evidence" value="ECO:0007669"/>
    <property type="project" value="TreeGrafter"/>
</dbReference>
<evidence type="ECO:0000256" key="7">
    <source>
        <dbReference type="SAM" id="Phobius"/>
    </source>
</evidence>
<dbReference type="Pfam" id="PF07970">
    <property type="entry name" value="COPIIcoated_ERV"/>
    <property type="match status" value="1"/>
</dbReference>
<keyword evidence="4 7" id="KW-1133">Transmembrane helix</keyword>
<reference evidence="10 11" key="1">
    <citation type="journal article" date="2010" name="Nature">
        <title>The Ectocarpus genome and the independent evolution of multicellularity in brown algae.</title>
        <authorList>
            <person name="Cock J.M."/>
            <person name="Sterck L."/>
            <person name="Rouze P."/>
            <person name="Scornet D."/>
            <person name="Allen A.E."/>
            <person name="Amoutzias G."/>
            <person name="Anthouard V."/>
            <person name="Artiguenave F."/>
            <person name="Aury J.M."/>
            <person name="Badger J.H."/>
            <person name="Beszteri B."/>
            <person name="Billiau K."/>
            <person name="Bonnet E."/>
            <person name="Bothwell J.H."/>
            <person name="Bowler C."/>
            <person name="Boyen C."/>
            <person name="Brownlee C."/>
            <person name="Carrano C.J."/>
            <person name="Charrier B."/>
            <person name="Cho G.Y."/>
            <person name="Coelho S.M."/>
            <person name="Collen J."/>
            <person name="Corre E."/>
            <person name="Da Silva C."/>
            <person name="Delage L."/>
            <person name="Delaroque N."/>
            <person name="Dittami S.M."/>
            <person name="Doulbeau S."/>
            <person name="Elias M."/>
            <person name="Farnham G."/>
            <person name="Gachon C.M."/>
            <person name="Gschloessl B."/>
            <person name="Heesch S."/>
            <person name="Jabbari K."/>
            <person name="Jubin C."/>
            <person name="Kawai H."/>
            <person name="Kimura K."/>
            <person name="Kloareg B."/>
            <person name="Kupper F.C."/>
            <person name="Lang D."/>
            <person name="Le Bail A."/>
            <person name="Leblanc C."/>
            <person name="Lerouge P."/>
            <person name="Lohr M."/>
            <person name="Lopez P.J."/>
            <person name="Martens C."/>
            <person name="Maumus F."/>
            <person name="Michel G."/>
            <person name="Miranda-Saavedra D."/>
            <person name="Morales J."/>
            <person name="Moreau H."/>
            <person name="Motomura T."/>
            <person name="Nagasato C."/>
            <person name="Napoli C.A."/>
            <person name="Nelson D.R."/>
            <person name="Nyvall-Collen P."/>
            <person name="Peters A.F."/>
            <person name="Pommier C."/>
            <person name="Potin P."/>
            <person name="Poulain J."/>
            <person name="Quesneville H."/>
            <person name="Read B."/>
            <person name="Rensing S.A."/>
            <person name="Ritter A."/>
            <person name="Rousvoal S."/>
            <person name="Samanta M."/>
            <person name="Samson G."/>
            <person name="Schroeder D.C."/>
            <person name="Segurens B."/>
            <person name="Strittmatter M."/>
            <person name="Tonon T."/>
            <person name="Tregear J.W."/>
            <person name="Valentin K."/>
            <person name="von Dassow P."/>
            <person name="Yamagishi T."/>
            <person name="Van de Peer Y."/>
            <person name="Wincker P."/>
        </authorList>
    </citation>
    <scope>NUCLEOTIDE SEQUENCE [LARGE SCALE GENOMIC DNA]</scope>
    <source>
        <strain evidence="11">Ec32 / CCAP1310/4</strain>
    </source>
</reference>
<dbReference type="OrthoDB" id="270930at2759"/>
<feature type="transmembrane region" description="Helical" evidence="7">
    <location>
        <begin position="415"/>
        <end position="436"/>
    </location>
</feature>
<feature type="compositionally biased region" description="Basic and acidic residues" evidence="6">
    <location>
        <begin position="173"/>
        <end position="186"/>
    </location>
</feature>
<dbReference type="OMA" id="GPTHGMY"/>
<organism evidence="10 11">
    <name type="scientific">Ectocarpus siliculosus</name>
    <name type="common">Brown alga</name>
    <name type="synonym">Conferva siliculosa</name>
    <dbReference type="NCBI Taxonomy" id="2880"/>
    <lineage>
        <taxon>Eukaryota</taxon>
        <taxon>Sar</taxon>
        <taxon>Stramenopiles</taxon>
        <taxon>Ochrophyta</taxon>
        <taxon>PX clade</taxon>
        <taxon>Phaeophyceae</taxon>
        <taxon>Ectocarpales</taxon>
        <taxon>Ectocarpaceae</taxon>
        <taxon>Ectocarpus</taxon>
    </lineage>
</organism>
<dbReference type="InterPro" id="IPR039542">
    <property type="entry name" value="Erv_N"/>
</dbReference>
<evidence type="ECO:0000256" key="3">
    <source>
        <dbReference type="ARBA" id="ARBA00022692"/>
    </source>
</evidence>
<dbReference type="STRING" id="2880.D7FL32"/>
<feature type="domain" description="Endoplasmic reticulum vesicle transporter C-terminal" evidence="8">
    <location>
        <begin position="205"/>
        <end position="436"/>
    </location>
</feature>
<dbReference type="InterPro" id="IPR045888">
    <property type="entry name" value="Erv"/>
</dbReference>
<proteinExistence type="inferred from homology"/>
<keyword evidence="5 7" id="KW-0472">Membrane</keyword>
<evidence type="ECO:0000259" key="9">
    <source>
        <dbReference type="Pfam" id="PF13850"/>
    </source>
</evidence>
<dbReference type="InParanoid" id="D7FL32"/>
<feature type="domain" description="Endoplasmic reticulum vesicle transporter N-terminal" evidence="9">
    <location>
        <begin position="29"/>
        <end position="115"/>
    </location>
</feature>
<dbReference type="GO" id="GO:0006890">
    <property type="term" value="P:retrograde vesicle-mediated transport, Golgi to endoplasmic reticulum"/>
    <property type="evidence" value="ECO:0007669"/>
    <property type="project" value="TreeGrafter"/>
</dbReference>
<comment type="similarity">
    <text evidence="2">Belongs to the ERGIC family.</text>
</comment>
<dbReference type="GO" id="GO:0030134">
    <property type="term" value="C:COPII-coated ER to Golgi transport vesicle"/>
    <property type="evidence" value="ECO:0007669"/>
    <property type="project" value="TreeGrafter"/>
</dbReference>
<evidence type="ECO:0000313" key="11">
    <source>
        <dbReference type="Proteomes" id="UP000002630"/>
    </source>
</evidence>
<dbReference type="PANTHER" id="PTHR10984:SF25">
    <property type="entry name" value="ENDOPLASMIC RETICULUM-GOLGI INTERMEDIATE COMPARTMENT PROTEIN 3"/>
    <property type="match status" value="1"/>
</dbReference>
<comment type="subcellular location">
    <subcellularLocation>
        <location evidence="1">Membrane</location>
        <topology evidence="1">Multi-pass membrane protein</topology>
    </subcellularLocation>
</comment>
<accession>D7FL32</accession>
<dbReference type="GO" id="GO:0006888">
    <property type="term" value="P:endoplasmic reticulum to Golgi vesicle-mediated transport"/>
    <property type="evidence" value="ECO:0007669"/>
    <property type="project" value="TreeGrafter"/>
</dbReference>